<reference evidence="1" key="1">
    <citation type="submission" date="2019-11" db="EMBL/GenBank/DDBJ databases">
        <title>Draft Genome Sequence of Plant Growth-Promoting Rhizosphere-Associated Bacteria.</title>
        <authorList>
            <person name="Vasilyev I.Y."/>
            <person name="Radchenko V."/>
            <person name="Ilnitskaya E.V."/>
        </authorList>
    </citation>
    <scope>NUCLEOTIDE SEQUENCE</scope>
    <source>
        <strain evidence="1">VRA_517_n</strain>
        <plasmid evidence="2">unnamed01</plasmid>
    </source>
</reference>
<name>A0A6A8LLE8_BACVE</name>
<dbReference type="AlphaFoldDB" id="A0A6A8LLE8"/>
<geneLocation type="plasmid" evidence="2">
    <name>unnamed01</name>
</geneLocation>
<sequence length="62" mass="7110">MAKSITVSFSDRADDQERLSQVGGSITFDKYGRPVFSFPSMDAYREWQRRGTEAYLREVAAK</sequence>
<gene>
    <name evidence="1" type="ORF">GKC39_18895</name>
    <name evidence="2" type="ORF">GKC39_19710</name>
</gene>
<protein>
    <submittedName>
        <fullName evidence="1">Uncharacterized protein</fullName>
    </submittedName>
</protein>
<dbReference type="EMBL" id="WKKV01000044">
    <property type="protein sequence ID" value="MSE04246.1"/>
    <property type="molecule type" value="Genomic_DNA"/>
</dbReference>
<dbReference type="EMBL" id="WKKV01000015">
    <property type="protein sequence ID" value="MSE04111.1"/>
    <property type="molecule type" value="Genomic_DNA"/>
</dbReference>
<evidence type="ECO:0000313" key="2">
    <source>
        <dbReference type="EMBL" id="MSE04246.1"/>
    </source>
</evidence>
<accession>A0A6A8LLE8</accession>
<evidence type="ECO:0000313" key="1">
    <source>
        <dbReference type="EMBL" id="MSE04111.1"/>
    </source>
</evidence>
<keyword evidence="2" id="KW-0614">Plasmid</keyword>
<dbReference type="RefSeq" id="WP_025852623.1">
    <property type="nucleotide sequence ID" value="NZ_BPWC01000001.1"/>
</dbReference>
<organism evidence="1">
    <name type="scientific">Bacillus velezensis</name>
    <dbReference type="NCBI Taxonomy" id="492670"/>
    <lineage>
        <taxon>Bacteria</taxon>
        <taxon>Bacillati</taxon>
        <taxon>Bacillota</taxon>
        <taxon>Bacilli</taxon>
        <taxon>Bacillales</taxon>
        <taxon>Bacillaceae</taxon>
        <taxon>Bacillus</taxon>
        <taxon>Bacillus amyloliquefaciens group</taxon>
    </lineage>
</organism>
<proteinExistence type="predicted"/>
<dbReference type="GeneID" id="75095846"/>
<comment type="caution">
    <text evidence="1">The sequence shown here is derived from an EMBL/GenBank/DDBJ whole genome shotgun (WGS) entry which is preliminary data.</text>
</comment>